<dbReference type="InterPro" id="IPR016187">
    <property type="entry name" value="CTDL_fold"/>
</dbReference>
<comment type="caution">
    <text evidence="3">The sequence shown here is derived from an EMBL/GenBank/DDBJ whole genome shotgun (WGS) entry which is preliminary data.</text>
</comment>
<dbReference type="InterPro" id="IPR016186">
    <property type="entry name" value="C-type_lectin-like/link_sf"/>
</dbReference>
<dbReference type="EMBL" id="CALNXI010001350">
    <property type="protein sequence ID" value="CAH3165946.1"/>
    <property type="molecule type" value="Genomic_DNA"/>
</dbReference>
<protein>
    <recommendedName>
        <fullName evidence="2">C-type lectin domain-containing protein</fullName>
    </recommendedName>
</protein>
<keyword evidence="1" id="KW-0732">Signal</keyword>
<evidence type="ECO:0000256" key="1">
    <source>
        <dbReference type="SAM" id="SignalP"/>
    </source>
</evidence>
<dbReference type="Gene3D" id="3.10.100.10">
    <property type="entry name" value="Mannose-Binding Protein A, subunit A"/>
    <property type="match status" value="1"/>
</dbReference>
<dbReference type="SUPFAM" id="SSF56436">
    <property type="entry name" value="C-type lectin-like"/>
    <property type="match status" value="1"/>
</dbReference>
<evidence type="ECO:0000313" key="3">
    <source>
        <dbReference type="EMBL" id="CAH3165946.1"/>
    </source>
</evidence>
<dbReference type="PROSITE" id="PS50041">
    <property type="entry name" value="C_TYPE_LECTIN_2"/>
    <property type="match status" value="1"/>
</dbReference>
<reference evidence="3 4" key="1">
    <citation type="submission" date="2022-05" db="EMBL/GenBank/DDBJ databases">
        <authorList>
            <consortium name="Genoscope - CEA"/>
            <person name="William W."/>
        </authorList>
    </citation>
    <scope>NUCLEOTIDE SEQUENCE [LARGE SCALE GENOMIC DNA]</scope>
</reference>
<dbReference type="InterPro" id="IPR050111">
    <property type="entry name" value="C-type_lectin/snaclec_domain"/>
</dbReference>
<proteinExistence type="predicted"/>
<dbReference type="Pfam" id="PF00059">
    <property type="entry name" value="Lectin_C"/>
    <property type="match status" value="1"/>
</dbReference>
<accession>A0ABN8QKQ7</accession>
<sequence length="171" mass="19326">MKLFSAILAIYLALLCATDLVQTSSVLKRSVVNDPTLAKLQDIERILGVPCPLGWVRFNGYCYLVNSSIQTWQNAQMYCKELGGNLVKINSKEENEFVLNLVNKLAPLLKQIWIGLEWDSRLKAFVWYDHSVPTFTKWAPNEPNGNGVEPCSNMWTGHEGSFTRASGDWND</sequence>
<feature type="chain" id="PRO_5045235647" description="C-type lectin domain-containing protein" evidence="1">
    <location>
        <begin position="24"/>
        <end position="171"/>
    </location>
</feature>
<dbReference type="PANTHER" id="PTHR22803">
    <property type="entry name" value="MANNOSE, PHOSPHOLIPASE, LECTIN RECEPTOR RELATED"/>
    <property type="match status" value="1"/>
</dbReference>
<gene>
    <name evidence="3" type="ORF">PEVE_00005526</name>
</gene>
<feature type="signal peptide" evidence="1">
    <location>
        <begin position="1"/>
        <end position="23"/>
    </location>
</feature>
<organism evidence="3 4">
    <name type="scientific">Porites evermanni</name>
    <dbReference type="NCBI Taxonomy" id="104178"/>
    <lineage>
        <taxon>Eukaryota</taxon>
        <taxon>Metazoa</taxon>
        <taxon>Cnidaria</taxon>
        <taxon>Anthozoa</taxon>
        <taxon>Hexacorallia</taxon>
        <taxon>Scleractinia</taxon>
        <taxon>Fungiina</taxon>
        <taxon>Poritidae</taxon>
        <taxon>Porites</taxon>
    </lineage>
</organism>
<evidence type="ECO:0000259" key="2">
    <source>
        <dbReference type="PROSITE" id="PS50041"/>
    </source>
</evidence>
<feature type="domain" description="C-type lectin" evidence="2">
    <location>
        <begin position="58"/>
        <end position="171"/>
    </location>
</feature>
<dbReference type="InterPro" id="IPR001304">
    <property type="entry name" value="C-type_lectin-like"/>
</dbReference>
<name>A0ABN8QKQ7_9CNID</name>
<dbReference type="Proteomes" id="UP001159427">
    <property type="component" value="Unassembled WGS sequence"/>
</dbReference>
<evidence type="ECO:0000313" key="4">
    <source>
        <dbReference type="Proteomes" id="UP001159427"/>
    </source>
</evidence>
<keyword evidence="4" id="KW-1185">Reference proteome</keyword>
<feature type="non-terminal residue" evidence="3">
    <location>
        <position position="171"/>
    </location>
</feature>
<dbReference type="SMART" id="SM00034">
    <property type="entry name" value="CLECT"/>
    <property type="match status" value="1"/>
</dbReference>